<dbReference type="OMA" id="NTNNEWK"/>
<sequence>MNFLKNLGNILPSMKNNKNKKKLTEKDFSVFTKAIYEERKRRKKRYQEEERRKIRHGKHQKSKRRFNKDKGPAKNSYVPSNLESKDNLASPFLNPPNALLQLCKEKVLETKVDNACTKNIPENDTSSVNKVNNNSLREKKHYIPSNDKIVSQYCNVALTKSSNVNVAVHETYRNNKPLVCNDPKKSNKKPNELPKEKNLKLPPKLLSNDTNKKKKNFDSLGATNTAPTCKTIDIVHPYAILNVKNDVFNSKLTYLHKENNNNNWNVYDINGIPFWAPKLENDDDNTDDTTPDSIPLDSSSLIDIEQGKLELPECIEEPQDLNPFQPLRVMINRNSKYFENKLLCLITLRSMAALHLKDMPSKTDTSTLQSIRSPNVVITDNRECVSYSKWVPKSTFKCKYTGEIWPVKHVSNEEKN</sequence>
<accession>A0A090L8P2</accession>
<keyword evidence="3" id="KW-1185">Reference proteome</keyword>
<reference evidence="4" key="2">
    <citation type="submission" date="2020-12" db="UniProtKB">
        <authorList>
            <consortium name="WormBaseParasite"/>
        </authorList>
    </citation>
    <scope>IDENTIFICATION</scope>
</reference>
<organism evidence="2">
    <name type="scientific">Strongyloides ratti</name>
    <name type="common">Parasitic roundworm</name>
    <dbReference type="NCBI Taxonomy" id="34506"/>
    <lineage>
        <taxon>Eukaryota</taxon>
        <taxon>Metazoa</taxon>
        <taxon>Ecdysozoa</taxon>
        <taxon>Nematoda</taxon>
        <taxon>Chromadorea</taxon>
        <taxon>Rhabditida</taxon>
        <taxon>Tylenchina</taxon>
        <taxon>Panagrolaimomorpha</taxon>
        <taxon>Strongyloidoidea</taxon>
        <taxon>Strongyloididae</taxon>
        <taxon>Strongyloides</taxon>
    </lineage>
</organism>
<dbReference type="Pfam" id="PF05867">
    <property type="entry name" value="DUF851"/>
    <property type="match status" value="1"/>
</dbReference>
<feature type="region of interest" description="Disordered" evidence="1">
    <location>
        <begin position="39"/>
        <end position="82"/>
    </location>
</feature>
<feature type="compositionally biased region" description="Basic residues" evidence="1">
    <location>
        <begin position="53"/>
        <end position="67"/>
    </location>
</feature>
<evidence type="ECO:0000313" key="3">
    <source>
        <dbReference type="Proteomes" id="UP000035682"/>
    </source>
</evidence>
<dbReference type="GeneID" id="36378500"/>
<gene>
    <name evidence="2 4 5" type="ORF">SRAE_2000080600</name>
</gene>
<feature type="compositionally biased region" description="Basic and acidic residues" evidence="1">
    <location>
        <begin position="182"/>
        <end position="199"/>
    </location>
</feature>
<protein>
    <submittedName>
        <fullName evidence="2 4">Uncharacterized protein</fullName>
    </submittedName>
</protein>
<name>A0A090L8P2_STRRB</name>
<dbReference type="WormBase" id="SRAE_2000080600">
    <property type="protein sequence ID" value="SRP09467"/>
    <property type="gene ID" value="WBGene00261006"/>
</dbReference>
<dbReference type="AlphaFoldDB" id="A0A090L8P2"/>
<dbReference type="WBParaSite" id="SRAE_2000080600.1">
    <property type="protein sequence ID" value="SRAE_2000080600.1"/>
    <property type="gene ID" value="WBGene00261006"/>
</dbReference>
<evidence type="ECO:0000313" key="5">
    <source>
        <dbReference type="WormBase" id="SRAE_2000080600"/>
    </source>
</evidence>
<dbReference type="EMBL" id="LN609529">
    <property type="protein sequence ID" value="CEF66136.1"/>
    <property type="molecule type" value="Genomic_DNA"/>
</dbReference>
<feature type="region of interest" description="Disordered" evidence="1">
    <location>
        <begin position="177"/>
        <end position="214"/>
    </location>
</feature>
<dbReference type="CTD" id="36378500"/>
<reference evidence="2 3" key="1">
    <citation type="submission" date="2014-09" db="EMBL/GenBank/DDBJ databases">
        <authorList>
            <person name="Martin A.A."/>
        </authorList>
    </citation>
    <scope>NUCLEOTIDE SEQUENCE</scope>
    <source>
        <strain evidence="3">ED321</strain>
        <strain evidence="2">ED321 Heterogonic</strain>
    </source>
</reference>
<evidence type="ECO:0000313" key="4">
    <source>
        <dbReference type="WBParaSite" id="SRAE_2000080600.1"/>
    </source>
</evidence>
<dbReference type="InterPro" id="IPR008569">
    <property type="entry name" value="DUF851"/>
</dbReference>
<dbReference type="RefSeq" id="XP_024505336.1">
    <property type="nucleotide sequence ID" value="XM_024651682.1"/>
</dbReference>
<proteinExistence type="predicted"/>
<dbReference type="Proteomes" id="UP000035682">
    <property type="component" value="Unplaced"/>
</dbReference>
<evidence type="ECO:0000256" key="1">
    <source>
        <dbReference type="SAM" id="MobiDB-lite"/>
    </source>
</evidence>
<evidence type="ECO:0000313" key="2">
    <source>
        <dbReference type="EMBL" id="CEF66136.1"/>
    </source>
</evidence>